<comment type="function">
    <text evidence="4">Catalyzes the reduction of 1-pyrroline-5-carboxylate (PCA) to L-proline.</text>
</comment>
<dbReference type="AlphaFoldDB" id="A0A5D3E8S8"/>
<evidence type="ECO:0000256" key="4">
    <source>
        <dbReference type="HAMAP-Rule" id="MF_01925"/>
    </source>
</evidence>
<evidence type="ECO:0000313" key="10">
    <source>
        <dbReference type="Proteomes" id="UP000324383"/>
    </source>
</evidence>
<feature type="binding site" evidence="6">
    <location>
        <begin position="6"/>
        <end position="11"/>
    </location>
    <ligand>
        <name>NADP(+)</name>
        <dbReference type="ChEBI" id="CHEBI:58349"/>
    </ligand>
</feature>
<name>A0A5D3E8S8_9BACE</name>
<comment type="catalytic activity">
    <reaction evidence="4">
        <text>L-proline + NAD(+) = (S)-1-pyrroline-5-carboxylate + NADH + 2 H(+)</text>
        <dbReference type="Rhea" id="RHEA:14105"/>
        <dbReference type="ChEBI" id="CHEBI:15378"/>
        <dbReference type="ChEBI" id="CHEBI:17388"/>
        <dbReference type="ChEBI" id="CHEBI:57540"/>
        <dbReference type="ChEBI" id="CHEBI:57945"/>
        <dbReference type="ChEBI" id="CHEBI:60039"/>
        <dbReference type="EC" id="1.5.1.2"/>
    </reaction>
</comment>
<comment type="similarity">
    <text evidence="1 4">Belongs to the pyrroline-5-carboxylate reductase family.</text>
</comment>
<dbReference type="PIRSF" id="PIRSF000193">
    <property type="entry name" value="Pyrrol-5-carb_rd"/>
    <property type="match status" value="1"/>
</dbReference>
<dbReference type="PANTHER" id="PTHR11645:SF0">
    <property type="entry name" value="PYRROLINE-5-CARBOXYLATE REDUCTASE 3"/>
    <property type="match status" value="1"/>
</dbReference>
<dbReference type="UniPathway" id="UPA00098">
    <property type="reaction ID" value="UER00361"/>
</dbReference>
<keyword evidence="4" id="KW-0641">Proline biosynthesis</keyword>
<dbReference type="EC" id="1.5.1.2" evidence="4 5"/>
<keyword evidence="4" id="KW-0963">Cytoplasm</keyword>
<dbReference type="Gene3D" id="3.40.50.720">
    <property type="entry name" value="NAD(P)-binding Rossmann-like Domain"/>
    <property type="match status" value="1"/>
</dbReference>
<dbReference type="Gene3D" id="1.10.3730.10">
    <property type="entry name" value="ProC C-terminal domain-like"/>
    <property type="match status" value="1"/>
</dbReference>
<dbReference type="EMBL" id="VKLW01000028">
    <property type="protein sequence ID" value="TYK32547.1"/>
    <property type="molecule type" value="Genomic_DNA"/>
</dbReference>
<evidence type="ECO:0000256" key="3">
    <source>
        <dbReference type="ARBA" id="ARBA00023002"/>
    </source>
</evidence>
<dbReference type="RefSeq" id="WP_027325664.1">
    <property type="nucleotide sequence ID" value="NZ_CAMBON010000027.1"/>
</dbReference>
<accession>A0A5D3E8S8</accession>
<reference evidence="9 10" key="1">
    <citation type="submission" date="2019-07" db="EMBL/GenBank/DDBJ databases">
        <title>Draft Genome Sequences of Bacteroides pyogenes Strains Isolated from the Uterus Holstein Dairy Cows with Metritis.</title>
        <authorList>
            <person name="Cunha F."/>
            <person name="Galvao K.N."/>
            <person name="Jeon S.J."/>
            <person name="Jeong K.C."/>
        </authorList>
    </citation>
    <scope>NUCLEOTIDE SEQUENCE [LARGE SCALE GENOMIC DNA]</scope>
    <source>
        <strain evidence="9 10">KG-31</strain>
    </source>
</reference>
<keyword evidence="3 4" id="KW-0560">Oxidoreductase</keyword>
<feature type="domain" description="Pyrroline-5-carboxylate reductase dimerisation" evidence="8">
    <location>
        <begin position="159"/>
        <end position="257"/>
    </location>
</feature>
<evidence type="ECO:0000259" key="7">
    <source>
        <dbReference type="Pfam" id="PF03807"/>
    </source>
</evidence>
<keyword evidence="10" id="KW-1185">Reference proteome</keyword>
<evidence type="ECO:0000313" key="9">
    <source>
        <dbReference type="EMBL" id="TYK32547.1"/>
    </source>
</evidence>
<dbReference type="FunFam" id="1.10.3730.10:FF:000001">
    <property type="entry name" value="Pyrroline-5-carboxylate reductase"/>
    <property type="match status" value="1"/>
</dbReference>
<comment type="subcellular location">
    <subcellularLocation>
        <location evidence="4">Cytoplasm</location>
    </subcellularLocation>
</comment>
<dbReference type="InterPro" id="IPR008927">
    <property type="entry name" value="6-PGluconate_DH-like_C_sf"/>
</dbReference>
<dbReference type="GO" id="GO:0055129">
    <property type="term" value="P:L-proline biosynthetic process"/>
    <property type="evidence" value="ECO:0007669"/>
    <property type="project" value="UniProtKB-UniRule"/>
</dbReference>
<dbReference type="Proteomes" id="UP000324383">
    <property type="component" value="Unassembled WGS sequence"/>
</dbReference>
<dbReference type="InterPro" id="IPR000304">
    <property type="entry name" value="Pyrroline-COOH_reductase"/>
</dbReference>
<dbReference type="InterPro" id="IPR028939">
    <property type="entry name" value="P5C_Rdtase_cat_N"/>
</dbReference>
<feature type="binding site" evidence="6">
    <location>
        <begin position="69"/>
        <end position="72"/>
    </location>
    <ligand>
        <name>NADP(+)</name>
        <dbReference type="ChEBI" id="CHEBI:58349"/>
    </ligand>
</feature>
<comment type="catalytic activity">
    <reaction evidence="4">
        <text>L-proline + NADP(+) = (S)-1-pyrroline-5-carboxylate + NADPH + 2 H(+)</text>
        <dbReference type="Rhea" id="RHEA:14109"/>
        <dbReference type="ChEBI" id="CHEBI:15378"/>
        <dbReference type="ChEBI" id="CHEBI:17388"/>
        <dbReference type="ChEBI" id="CHEBI:57783"/>
        <dbReference type="ChEBI" id="CHEBI:58349"/>
        <dbReference type="ChEBI" id="CHEBI:60039"/>
        <dbReference type="EC" id="1.5.1.2"/>
    </reaction>
</comment>
<proteinExistence type="inferred from homology"/>
<evidence type="ECO:0000256" key="1">
    <source>
        <dbReference type="ARBA" id="ARBA00005525"/>
    </source>
</evidence>
<dbReference type="Pfam" id="PF03807">
    <property type="entry name" value="F420_oxidored"/>
    <property type="match status" value="1"/>
</dbReference>
<evidence type="ECO:0000259" key="8">
    <source>
        <dbReference type="Pfam" id="PF14748"/>
    </source>
</evidence>
<dbReference type="NCBIfam" id="TIGR00112">
    <property type="entry name" value="proC"/>
    <property type="match status" value="1"/>
</dbReference>
<evidence type="ECO:0000256" key="5">
    <source>
        <dbReference type="NCBIfam" id="TIGR00112"/>
    </source>
</evidence>
<dbReference type="SUPFAM" id="SSF51735">
    <property type="entry name" value="NAD(P)-binding Rossmann-fold domains"/>
    <property type="match status" value="1"/>
</dbReference>
<feature type="binding site" evidence="6">
    <location>
        <position position="56"/>
    </location>
    <ligand>
        <name>NADPH</name>
        <dbReference type="ChEBI" id="CHEBI:57783"/>
    </ligand>
</feature>
<evidence type="ECO:0000256" key="2">
    <source>
        <dbReference type="ARBA" id="ARBA00022857"/>
    </source>
</evidence>
<feature type="domain" description="Pyrroline-5-carboxylate reductase catalytic N-terminal" evidence="7">
    <location>
        <begin position="3"/>
        <end position="96"/>
    </location>
</feature>
<evidence type="ECO:0000256" key="6">
    <source>
        <dbReference type="PIRSR" id="PIRSR000193-1"/>
    </source>
</evidence>
<dbReference type="Pfam" id="PF14748">
    <property type="entry name" value="P5CR_dimer"/>
    <property type="match status" value="1"/>
</dbReference>
<dbReference type="InterPro" id="IPR036291">
    <property type="entry name" value="NAD(P)-bd_dom_sf"/>
</dbReference>
<protein>
    <recommendedName>
        <fullName evidence="4 5">Pyrroline-5-carboxylate reductase</fullName>
        <shortName evidence="4">P5C reductase</shortName>
        <shortName evidence="4">P5CR</shortName>
        <ecNumber evidence="4 5">1.5.1.2</ecNumber>
    </recommendedName>
    <alternativeName>
        <fullName evidence="4">PCA reductase</fullName>
    </alternativeName>
</protein>
<sequence>MKTAIIGAGNMGGSIARGLANGSLITESDIIVSNPSANKLEQLKKEFPAIKTTHNNAEAAAGADIVIVAVKPGIMKAVVRELKLKSRQILVSVAAGISFEELAHFGILPEMPMYRVIPNTAICELESMTLVSARNTNSEQDEFILSLFREMGMAMIIPEEKMGAATALASCGIAYVLKYIQASMQAGIEMGLSPENAMAMIAQSAKGAAALILKHQSHPSIEIDKVTTPGGITIRGLNELEHNGFSSAVIKAMKAALS</sequence>
<comment type="pathway">
    <text evidence="4">Amino-acid biosynthesis; L-proline biosynthesis; L-proline from L-glutamate 5-semialdehyde: step 1/1.</text>
</comment>
<dbReference type="PANTHER" id="PTHR11645">
    <property type="entry name" value="PYRROLINE-5-CARBOXYLATE REDUCTASE"/>
    <property type="match status" value="1"/>
</dbReference>
<organism evidence="9 10">
    <name type="scientific">Bacteroides pyogenes</name>
    <dbReference type="NCBI Taxonomy" id="310300"/>
    <lineage>
        <taxon>Bacteria</taxon>
        <taxon>Pseudomonadati</taxon>
        <taxon>Bacteroidota</taxon>
        <taxon>Bacteroidia</taxon>
        <taxon>Bacteroidales</taxon>
        <taxon>Bacteroidaceae</taxon>
        <taxon>Bacteroides</taxon>
    </lineage>
</organism>
<dbReference type="HAMAP" id="MF_01925">
    <property type="entry name" value="P5C_reductase"/>
    <property type="match status" value="1"/>
</dbReference>
<keyword evidence="2 4" id="KW-0521">NADP</keyword>
<dbReference type="GO" id="GO:0005737">
    <property type="term" value="C:cytoplasm"/>
    <property type="evidence" value="ECO:0007669"/>
    <property type="project" value="UniProtKB-SubCell"/>
</dbReference>
<comment type="caution">
    <text evidence="9">The sequence shown here is derived from an EMBL/GenBank/DDBJ whole genome shotgun (WGS) entry which is preliminary data.</text>
</comment>
<gene>
    <name evidence="4 9" type="primary">proC</name>
    <name evidence="9" type="ORF">FNJ60_11575</name>
</gene>
<dbReference type="InterPro" id="IPR029036">
    <property type="entry name" value="P5CR_dimer"/>
</dbReference>
<keyword evidence="4" id="KW-0028">Amino-acid biosynthesis</keyword>
<dbReference type="GO" id="GO:0004735">
    <property type="term" value="F:pyrroline-5-carboxylate reductase activity"/>
    <property type="evidence" value="ECO:0007669"/>
    <property type="project" value="UniProtKB-UniRule"/>
</dbReference>
<dbReference type="SUPFAM" id="SSF48179">
    <property type="entry name" value="6-phosphogluconate dehydrogenase C-terminal domain-like"/>
    <property type="match status" value="1"/>
</dbReference>